<dbReference type="Pfam" id="PF00072">
    <property type="entry name" value="Response_reg"/>
    <property type="match status" value="1"/>
</dbReference>
<dbReference type="CDD" id="cd00383">
    <property type="entry name" value="trans_reg_C"/>
    <property type="match status" value="1"/>
</dbReference>
<keyword evidence="5" id="KW-0804">Transcription</keyword>
<comment type="caution">
    <text evidence="10">The sequence shown here is derived from an EMBL/GenBank/DDBJ whole genome shotgun (WGS) entry which is preliminary data.</text>
</comment>
<dbReference type="InterPro" id="IPR011006">
    <property type="entry name" value="CheY-like_superfamily"/>
</dbReference>
<dbReference type="GO" id="GO:0006355">
    <property type="term" value="P:regulation of DNA-templated transcription"/>
    <property type="evidence" value="ECO:0007669"/>
    <property type="project" value="InterPro"/>
</dbReference>
<dbReference type="GO" id="GO:0000156">
    <property type="term" value="F:phosphorelay response regulator activity"/>
    <property type="evidence" value="ECO:0007669"/>
    <property type="project" value="TreeGrafter"/>
</dbReference>
<dbReference type="GO" id="GO:0032993">
    <property type="term" value="C:protein-DNA complex"/>
    <property type="evidence" value="ECO:0007669"/>
    <property type="project" value="TreeGrafter"/>
</dbReference>
<evidence type="ECO:0000259" key="9">
    <source>
        <dbReference type="PROSITE" id="PS51755"/>
    </source>
</evidence>
<dbReference type="GO" id="GO:0000976">
    <property type="term" value="F:transcription cis-regulatory region binding"/>
    <property type="evidence" value="ECO:0007669"/>
    <property type="project" value="TreeGrafter"/>
</dbReference>
<dbReference type="Pfam" id="PF00486">
    <property type="entry name" value="Trans_reg_C"/>
    <property type="match status" value="1"/>
</dbReference>
<dbReference type="EMBL" id="JAFBXE010000050">
    <property type="protein sequence ID" value="MBM2415313.1"/>
    <property type="molecule type" value="Genomic_DNA"/>
</dbReference>
<feature type="domain" description="OmpR/PhoB-type" evidence="9">
    <location>
        <begin position="120"/>
        <end position="225"/>
    </location>
</feature>
<dbReference type="CDD" id="cd00156">
    <property type="entry name" value="REC"/>
    <property type="match status" value="1"/>
</dbReference>
<dbReference type="InterPro" id="IPR001867">
    <property type="entry name" value="OmpR/PhoB-type_DNA-bd"/>
</dbReference>
<evidence type="ECO:0000313" key="10">
    <source>
        <dbReference type="EMBL" id="MBM2415313.1"/>
    </source>
</evidence>
<feature type="DNA-binding region" description="OmpR/PhoB-type" evidence="7">
    <location>
        <begin position="120"/>
        <end position="225"/>
    </location>
</feature>
<dbReference type="PANTHER" id="PTHR48111:SF1">
    <property type="entry name" value="TWO-COMPONENT RESPONSE REGULATOR ORR33"/>
    <property type="match status" value="1"/>
</dbReference>
<dbReference type="Gene3D" id="1.10.10.10">
    <property type="entry name" value="Winged helix-like DNA-binding domain superfamily/Winged helix DNA-binding domain"/>
    <property type="match status" value="1"/>
</dbReference>
<dbReference type="SMART" id="SM00448">
    <property type="entry name" value="REC"/>
    <property type="match status" value="1"/>
</dbReference>
<evidence type="ECO:0000256" key="3">
    <source>
        <dbReference type="ARBA" id="ARBA00023015"/>
    </source>
</evidence>
<dbReference type="EMBL" id="JAFBXF010000050">
    <property type="protein sequence ID" value="MBM2419990.1"/>
    <property type="molecule type" value="Genomic_DNA"/>
</dbReference>
<feature type="domain" description="Response regulatory" evidence="8">
    <location>
        <begin position="6"/>
        <end position="118"/>
    </location>
</feature>
<evidence type="ECO:0000256" key="1">
    <source>
        <dbReference type="ARBA" id="ARBA00022553"/>
    </source>
</evidence>
<dbReference type="PROSITE" id="PS51755">
    <property type="entry name" value="OMPR_PHOB"/>
    <property type="match status" value="1"/>
</dbReference>
<keyword evidence="1 6" id="KW-0597">Phosphoprotein</keyword>
<evidence type="ECO:0000313" key="13">
    <source>
        <dbReference type="Proteomes" id="UP000809440"/>
    </source>
</evidence>
<feature type="modified residue" description="4-aspartylphosphate" evidence="6">
    <location>
        <position position="54"/>
    </location>
</feature>
<keyword evidence="4 7" id="KW-0238">DNA-binding</keyword>
<dbReference type="Proteomes" id="UP000809440">
    <property type="component" value="Unassembled WGS sequence"/>
</dbReference>
<dbReference type="InterPro" id="IPR036388">
    <property type="entry name" value="WH-like_DNA-bd_sf"/>
</dbReference>
<keyword evidence="13" id="KW-1185">Reference proteome</keyword>
<dbReference type="GO" id="GO:0005829">
    <property type="term" value="C:cytosol"/>
    <property type="evidence" value="ECO:0007669"/>
    <property type="project" value="TreeGrafter"/>
</dbReference>
<dbReference type="RefSeq" id="WP_138488066.1">
    <property type="nucleotide sequence ID" value="NZ_JAFBWU010000049.1"/>
</dbReference>
<evidence type="ECO:0000259" key="8">
    <source>
        <dbReference type="PROSITE" id="PS50110"/>
    </source>
</evidence>
<dbReference type="InterPro" id="IPR016032">
    <property type="entry name" value="Sig_transdc_resp-reg_C-effctor"/>
</dbReference>
<evidence type="ECO:0000313" key="12">
    <source>
        <dbReference type="Proteomes" id="UP000755667"/>
    </source>
</evidence>
<dbReference type="SUPFAM" id="SSF52172">
    <property type="entry name" value="CheY-like"/>
    <property type="match status" value="1"/>
</dbReference>
<dbReference type="SUPFAM" id="SSF46894">
    <property type="entry name" value="C-terminal effector domain of the bipartite response regulators"/>
    <property type="match status" value="1"/>
</dbReference>
<evidence type="ECO:0000313" key="11">
    <source>
        <dbReference type="EMBL" id="MBM2419990.1"/>
    </source>
</evidence>
<evidence type="ECO:0000256" key="4">
    <source>
        <dbReference type="ARBA" id="ARBA00023125"/>
    </source>
</evidence>
<organism evidence="10 12">
    <name type="scientific">Marivita cryptomonadis</name>
    <dbReference type="NCBI Taxonomy" id="505252"/>
    <lineage>
        <taxon>Bacteria</taxon>
        <taxon>Pseudomonadati</taxon>
        <taxon>Pseudomonadota</taxon>
        <taxon>Alphaproteobacteria</taxon>
        <taxon>Rhodobacterales</taxon>
        <taxon>Roseobacteraceae</taxon>
        <taxon>Marivita</taxon>
    </lineage>
</organism>
<protein>
    <submittedName>
        <fullName evidence="10">Response regulator transcription factor</fullName>
    </submittedName>
</protein>
<dbReference type="InterPro" id="IPR001789">
    <property type="entry name" value="Sig_transdc_resp-reg_receiver"/>
</dbReference>
<evidence type="ECO:0000256" key="6">
    <source>
        <dbReference type="PROSITE-ProRule" id="PRU00169"/>
    </source>
</evidence>
<dbReference type="PANTHER" id="PTHR48111">
    <property type="entry name" value="REGULATOR OF RPOS"/>
    <property type="match status" value="1"/>
</dbReference>
<dbReference type="Proteomes" id="UP000755667">
    <property type="component" value="Unassembled WGS sequence"/>
</dbReference>
<name>A0A9Q2P8T1_9RHOB</name>
<evidence type="ECO:0000256" key="5">
    <source>
        <dbReference type="ARBA" id="ARBA00023163"/>
    </source>
</evidence>
<evidence type="ECO:0000256" key="7">
    <source>
        <dbReference type="PROSITE-ProRule" id="PRU01091"/>
    </source>
</evidence>
<sequence>MSDHQDILAIDDDHAFTSDLKAFFHRKGVGVATISDSILAPALDFHKFKVVLLDLDMPGLSGEDVLARMPTVNRPIVIIVSGHSDLETRIRLLDRGADFFLPKPVDLTEVLLICRRILGRQSLDMDPGQPWALSRSRHTLRSPEGTTFGLTTSEFRILEFLIAASPNVVAKETLAKAVTAREGAAAVAFYRSLEVMISRMRNRFKGPDLPLPIKALRNVGYIFHGQGTFED</sequence>
<dbReference type="AlphaFoldDB" id="A0A9Q2P8T1"/>
<dbReference type="PROSITE" id="PS50110">
    <property type="entry name" value="RESPONSE_REGULATORY"/>
    <property type="match status" value="1"/>
</dbReference>
<keyword evidence="3" id="KW-0805">Transcription regulation</keyword>
<dbReference type="InterPro" id="IPR039420">
    <property type="entry name" value="WalR-like"/>
</dbReference>
<dbReference type="Gene3D" id="3.40.50.2300">
    <property type="match status" value="1"/>
</dbReference>
<accession>A0A9Q2P8T1</accession>
<gene>
    <name evidence="10" type="ORF">JQX41_23735</name>
    <name evidence="11" type="ORF">JQX48_23785</name>
</gene>
<evidence type="ECO:0000256" key="2">
    <source>
        <dbReference type="ARBA" id="ARBA00023012"/>
    </source>
</evidence>
<keyword evidence="2" id="KW-0902">Two-component regulatory system</keyword>
<dbReference type="SMART" id="SM00862">
    <property type="entry name" value="Trans_reg_C"/>
    <property type="match status" value="1"/>
</dbReference>
<proteinExistence type="predicted"/>
<reference evidence="10 13" key="1">
    <citation type="submission" date="2021-01" db="EMBL/GenBank/DDBJ databases">
        <title>Diatom-associated Roseobacters Show Island Model of Population Structure.</title>
        <authorList>
            <person name="Qu L."/>
            <person name="Feng X."/>
            <person name="Chen Y."/>
            <person name="Li L."/>
            <person name="Wang X."/>
            <person name="Hu Z."/>
            <person name="Wang H."/>
            <person name="Luo H."/>
        </authorList>
    </citation>
    <scope>NUCLEOTIDE SEQUENCE</scope>
    <source>
        <strain evidence="11 13">CC28-63</strain>
        <strain evidence="10">CC28-69</strain>
    </source>
</reference>